<protein>
    <submittedName>
        <fullName evidence="1">GNAT family acetyltransferase</fullName>
    </submittedName>
</protein>
<proteinExistence type="predicted"/>
<dbReference type="OrthoDB" id="1633905at2"/>
<comment type="caution">
    <text evidence="1">The sequence shown here is derived from an EMBL/GenBank/DDBJ whole genome shotgun (WGS) entry which is preliminary data.</text>
</comment>
<dbReference type="Proteomes" id="UP000215059">
    <property type="component" value="Unassembled WGS sequence"/>
</dbReference>
<name>A0A235F7F5_9BACL</name>
<dbReference type="Gene3D" id="3.30.500.20">
    <property type="entry name" value="BH3703-like domains"/>
    <property type="match status" value="1"/>
</dbReference>
<organism evidence="1 2">
    <name type="scientific">Fictibacillus aquaticus</name>
    <dbReference type="NCBI Taxonomy" id="2021314"/>
    <lineage>
        <taxon>Bacteria</taxon>
        <taxon>Bacillati</taxon>
        <taxon>Bacillota</taxon>
        <taxon>Bacilli</taxon>
        <taxon>Bacillales</taxon>
        <taxon>Fictibacillaceae</taxon>
        <taxon>Fictibacillus</taxon>
    </lineage>
</organism>
<dbReference type="RefSeq" id="WP_094252516.1">
    <property type="nucleotide sequence ID" value="NZ_JBHLXL010000001.1"/>
</dbReference>
<evidence type="ECO:0000313" key="2">
    <source>
        <dbReference type="Proteomes" id="UP000215059"/>
    </source>
</evidence>
<dbReference type="AlphaFoldDB" id="A0A235F7F5"/>
<dbReference type="SUPFAM" id="SSF160424">
    <property type="entry name" value="BH3703-like"/>
    <property type="match status" value="1"/>
</dbReference>
<sequence>MSFESELNKLYKEIAQQVNDMIPTEWDNFYFNGEVKKGEGGVFFFFTPRGERQHVFSHYIPKLYNVDKRAYNKELHKLFQLTNELQEIFINNDQEPWFSVTLILDDTEKLNVHFDYTNWHKSEFGPTARIKYFEHKYLSTKKEELDIDLIKSMSKYEEEAK</sequence>
<keyword evidence="1" id="KW-0808">Transferase</keyword>
<accession>A0A235F7F5</accession>
<dbReference type="InterPro" id="IPR006728">
    <property type="entry name" value="YezG-like"/>
</dbReference>
<dbReference type="Pfam" id="PF04634">
    <property type="entry name" value="YezG-like"/>
    <property type="match status" value="1"/>
</dbReference>
<dbReference type="EMBL" id="NOII01000003">
    <property type="protein sequence ID" value="OYD57168.1"/>
    <property type="molecule type" value="Genomic_DNA"/>
</dbReference>
<keyword evidence="2" id="KW-1185">Reference proteome</keyword>
<reference evidence="1 2" key="1">
    <citation type="submission" date="2017-07" db="EMBL/GenBank/DDBJ databases">
        <title>Fictibacillus sp. nov. GDSW-R2A3 Genome sequencing and assembly.</title>
        <authorList>
            <person name="Mayilraj S."/>
        </authorList>
    </citation>
    <scope>NUCLEOTIDE SEQUENCE [LARGE SCALE GENOMIC DNA]</scope>
    <source>
        <strain evidence="1 2">GDSW-R2A3</strain>
    </source>
</reference>
<dbReference type="InterPro" id="IPR036170">
    <property type="entry name" value="YezG-like_sf"/>
</dbReference>
<dbReference type="GO" id="GO:0016740">
    <property type="term" value="F:transferase activity"/>
    <property type="evidence" value="ECO:0007669"/>
    <property type="project" value="UniProtKB-KW"/>
</dbReference>
<gene>
    <name evidence="1" type="ORF">CGZ90_10765</name>
</gene>
<evidence type="ECO:0000313" key="1">
    <source>
        <dbReference type="EMBL" id="OYD57168.1"/>
    </source>
</evidence>
<dbReference type="NCBIfam" id="TIGR01741">
    <property type="entry name" value="staph_tand_hypo"/>
    <property type="match status" value="1"/>
</dbReference>